<dbReference type="GO" id="GO:0005737">
    <property type="term" value="C:cytoplasm"/>
    <property type="evidence" value="ECO:0007669"/>
    <property type="project" value="UniProtKB-SubCell"/>
</dbReference>
<dbReference type="GO" id="GO:0043130">
    <property type="term" value="F:ubiquitin binding"/>
    <property type="evidence" value="ECO:0007669"/>
    <property type="project" value="InterPro"/>
</dbReference>
<comment type="similarity">
    <text evidence="2">Belongs to the tollip family.</text>
</comment>
<evidence type="ECO:0000256" key="6">
    <source>
        <dbReference type="ARBA" id="ARBA00022859"/>
    </source>
</evidence>
<dbReference type="SMART" id="SM00546">
    <property type="entry name" value="CUE"/>
    <property type="match status" value="1"/>
</dbReference>
<dbReference type="OrthoDB" id="9942608at2759"/>
<dbReference type="CDD" id="cd04016">
    <property type="entry name" value="C2_Tollip"/>
    <property type="match status" value="1"/>
</dbReference>
<keyword evidence="6" id="KW-0391">Immunity</keyword>
<dbReference type="Pfam" id="PF02845">
    <property type="entry name" value="CUE"/>
    <property type="match status" value="1"/>
</dbReference>
<evidence type="ECO:0000256" key="3">
    <source>
        <dbReference type="ARBA" id="ARBA00022490"/>
    </source>
</evidence>
<dbReference type="PANTHER" id="PTHR16461">
    <property type="entry name" value="TOLL-INTERACTING PROTEIN"/>
    <property type="match status" value="1"/>
</dbReference>
<dbReference type="GO" id="GO:0031624">
    <property type="term" value="F:ubiquitin conjugating enzyme binding"/>
    <property type="evidence" value="ECO:0007669"/>
    <property type="project" value="TreeGrafter"/>
</dbReference>
<evidence type="ECO:0000256" key="5">
    <source>
        <dbReference type="ARBA" id="ARBA00022737"/>
    </source>
</evidence>
<sequence length="293" mass="32844">MNILGQVNTLYKTMASAVSEKTKQRRNRVLLGPLPEDFLRLNISPQEQQEAADRQAAMALQQQYTVGMGHVPNPAGRLSITIVQAKLAKNYGMTRMDPYCRIRVGHVIYETPTDPNGGKNPRWNKVIYCLIPQGIQTMNIEIFDERSFTMDELIAWTQITIPQKVLTGETHEDWYALNGKQGEGIEGMINLVLSYNPSGQFVYQPSYPVMIVPRADAGGVTPLKVFSAPPGAGEMTQQQPQHPQQEPAVLSEADLKQIEEMFPNIEKEVVKTVFEANRGNKDRTINSLLQMSD</sequence>
<proteinExistence type="inferred from homology"/>
<evidence type="ECO:0000256" key="4">
    <source>
        <dbReference type="ARBA" id="ARBA00022588"/>
    </source>
</evidence>
<dbReference type="Gene3D" id="1.10.8.10">
    <property type="entry name" value="DNA helicase RuvA subunit, C-terminal domain"/>
    <property type="match status" value="1"/>
</dbReference>
<protein>
    <recommendedName>
        <fullName evidence="13">Toll-interacting protein</fullName>
    </recommendedName>
</protein>
<dbReference type="GO" id="GO:0006511">
    <property type="term" value="P:ubiquitin-dependent protein catabolic process"/>
    <property type="evidence" value="ECO:0007669"/>
    <property type="project" value="TreeGrafter"/>
</dbReference>
<keyword evidence="12" id="KW-1185">Reference proteome</keyword>
<dbReference type="GO" id="GO:0006914">
    <property type="term" value="P:autophagy"/>
    <property type="evidence" value="ECO:0007669"/>
    <property type="project" value="UniProtKB-KW"/>
</dbReference>
<dbReference type="SMART" id="SM00239">
    <property type="entry name" value="C2"/>
    <property type="match status" value="1"/>
</dbReference>
<dbReference type="InterPro" id="IPR003892">
    <property type="entry name" value="CUE"/>
</dbReference>
<evidence type="ECO:0000256" key="1">
    <source>
        <dbReference type="ARBA" id="ARBA00004496"/>
    </source>
</evidence>
<dbReference type="SUPFAM" id="SSF46934">
    <property type="entry name" value="UBA-like"/>
    <property type="match status" value="1"/>
</dbReference>
<keyword evidence="5" id="KW-0677">Repeat</keyword>
<dbReference type="Proteomes" id="UP001152799">
    <property type="component" value="Chromosome 3"/>
</dbReference>
<keyword evidence="7" id="KW-0072">Autophagy</keyword>
<dbReference type="InterPro" id="IPR000008">
    <property type="entry name" value="C2_dom"/>
</dbReference>
<keyword evidence="8" id="KW-0395">Inflammatory response</keyword>
<dbReference type="FunFam" id="1.10.8.10:FF:000036">
    <property type="entry name" value="Toll-interacting protein-like Protein"/>
    <property type="match status" value="1"/>
</dbReference>
<dbReference type="EMBL" id="OU892279">
    <property type="protein sequence ID" value="CAG9766640.1"/>
    <property type="molecule type" value="Genomic_DNA"/>
</dbReference>
<feature type="domain" description="C2" evidence="9">
    <location>
        <begin position="77"/>
        <end position="174"/>
    </location>
</feature>
<reference evidence="11" key="1">
    <citation type="submission" date="2022-01" db="EMBL/GenBank/DDBJ databases">
        <authorList>
            <person name="King R."/>
        </authorList>
    </citation>
    <scope>NUCLEOTIDE SEQUENCE</scope>
</reference>
<comment type="subcellular location">
    <subcellularLocation>
        <location evidence="1">Cytoplasm</location>
    </subcellularLocation>
</comment>
<evidence type="ECO:0000256" key="7">
    <source>
        <dbReference type="ARBA" id="ARBA00023006"/>
    </source>
</evidence>
<evidence type="ECO:0000256" key="8">
    <source>
        <dbReference type="ARBA" id="ARBA00023198"/>
    </source>
</evidence>
<dbReference type="Pfam" id="PF00168">
    <property type="entry name" value="C2"/>
    <property type="match status" value="1"/>
</dbReference>
<dbReference type="AlphaFoldDB" id="A0A9N9MLJ1"/>
<evidence type="ECO:0008006" key="13">
    <source>
        <dbReference type="Google" id="ProtNLM"/>
    </source>
</evidence>
<name>A0A9N9MLJ1_9CUCU</name>
<dbReference type="Gene3D" id="2.60.40.150">
    <property type="entry name" value="C2 domain"/>
    <property type="match status" value="1"/>
</dbReference>
<evidence type="ECO:0000259" key="10">
    <source>
        <dbReference type="SMART" id="SM00546"/>
    </source>
</evidence>
<dbReference type="PANTHER" id="PTHR16461:SF5">
    <property type="entry name" value="TOLL-INTERACTING PROTEIN"/>
    <property type="match status" value="1"/>
</dbReference>
<evidence type="ECO:0000313" key="12">
    <source>
        <dbReference type="Proteomes" id="UP001152799"/>
    </source>
</evidence>
<dbReference type="FunFam" id="2.60.40.150:FF:000055">
    <property type="entry name" value="Toll-interacting protein-like Protein"/>
    <property type="match status" value="1"/>
</dbReference>
<evidence type="ECO:0000256" key="2">
    <source>
        <dbReference type="ARBA" id="ARBA00009278"/>
    </source>
</evidence>
<keyword evidence="3" id="KW-0963">Cytoplasm</keyword>
<accession>A0A9N9MLJ1</accession>
<keyword evidence="4" id="KW-0399">Innate immunity</keyword>
<feature type="domain" description="CUE" evidence="10">
    <location>
        <begin position="250"/>
        <end position="292"/>
    </location>
</feature>
<evidence type="ECO:0000313" key="11">
    <source>
        <dbReference type="EMBL" id="CAG9766640.1"/>
    </source>
</evidence>
<dbReference type="InterPro" id="IPR035892">
    <property type="entry name" value="C2_domain_sf"/>
</dbReference>
<dbReference type="GO" id="GO:0045087">
    <property type="term" value="P:innate immune response"/>
    <property type="evidence" value="ECO:0007669"/>
    <property type="project" value="UniProtKB-KW"/>
</dbReference>
<gene>
    <name evidence="11" type="ORF">CEUTPL_LOCUS7216</name>
</gene>
<dbReference type="SUPFAM" id="SSF49562">
    <property type="entry name" value="C2 domain (Calcium/lipid-binding domain, CaLB)"/>
    <property type="match status" value="1"/>
</dbReference>
<evidence type="ECO:0000259" key="9">
    <source>
        <dbReference type="SMART" id="SM00239"/>
    </source>
</evidence>
<dbReference type="InterPro" id="IPR041799">
    <property type="entry name" value="TOLIP_CUE"/>
</dbReference>
<organism evidence="11 12">
    <name type="scientific">Ceutorhynchus assimilis</name>
    <name type="common">cabbage seed weevil</name>
    <dbReference type="NCBI Taxonomy" id="467358"/>
    <lineage>
        <taxon>Eukaryota</taxon>
        <taxon>Metazoa</taxon>
        <taxon>Ecdysozoa</taxon>
        <taxon>Arthropoda</taxon>
        <taxon>Hexapoda</taxon>
        <taxon>Insecta</taxon>
        <taxon>Pterygota</taxon>
        <taxon>Neoptera</taxon>
        <taxon>Endopterygota</taxon>
        <taxon>Coleoptera</taxon>
        <taxon>Polyphaga</taxon>
        <taxon>Cucujiformia</taxon>
        <taxon>Curculionidae</taxon>
        <taxon>Ceutorhynchinae</taxon>
        <taxon>Ceutorhynchus</taxon>
    </lineage>
</organism>
<dbReference type="CDD" id="cd14363">
    <property type="entry name" value="CUE_TOLIP"/>
    <property type="match status" value="1"/>
</dbReference>
<dbReference type="InterPro" id="IPR037301">
    <property type="entry name" value="Tollip_C2"/>
</dbReference>
<dbReference type="InterPro" id="IPR009060">
    <property type="entry name" value="UBA-like_sf"/>
</dbReference>